<evidence type="ECO:0000256" key="3">
    <source>
        <dbReference type="ARBA" id="ARBA00022692"/>
    </source>
</evidence>
<sequence length="203" mass="23667">MYLLPSATPIYFHMVETSSRCFIEEVPADILFQANYKLEHFDKGRHEWVTSDNGLHVEINDPEDKMVLSRTYSQHGRFVFTSHTPGDYRICLSSNSSHWFGGDMLRIHLDIALGNTGQDYQELATHDKLNEIQLKVRQLLDQVEMITKDQTFQRIREEKFRALSVSTNNRVTFWSIAQGLLLVLIGVWQMRNLKSFFQAKKLV</sequence>
<evidence type="ECO:0000256" key="4">
    <source>
        <dbReference type="ARBA" id="ARBA00022729"/>
    </source>
</evidence>
<organism evidence="10 11">
    <name type="scientific">Cichlidogyrus casuarinus</name>
    <dbReference type="NCBI Taxonomy" id="1844966"/>
    <lineage>
        <taxon>Eukaryota</taxon>
        <taxon>Metazoa</taxon>
        <taxon>Spiralia</taxon>
        <taxon>Lophotrochozoa</taxon>
        <taxon>Platyhelminthes</taxon>
        <taxon>Monogenea</taxon>
        <taxon>Monopisthocotylea</taxon>
        <taxon>Dactylogyridea</taxon>
        <taxon>Ancyrocephalidae</taxon>
        <taxon>Cichlidogyrus</taxon>
    </lineage>
</organism>
<evidence type="ECO:0000256" key="2">
    <source>
        <dbReference type="ARBA" id="ARBA00007104"/>
    </source>
</evidence>
<gene>
    <name evidence="10" type="primary">TMED4</name>
    <name evidence="10" type="ORF">Ciccas_009021</name>
</gene>
<dbReference type="InterPro" id="IPR009038">
    <property type="entry name" value="GOLD_dom"/>
</dbReference>
<feature type="domain" description="GOLD" evidence="9">
    <location>
        <begin position="19"/>
        <end position="113"/>
    </location>
</feature>
<proteinExistence type="inferred from homology"/>
<dbReference type="InterPro" id="IPR015720">
    <property type="entry name" value="Emp24-like"/>
</dbReference>
<reference evidence="10 11" key="1">
    <citation type="submission" date="2024-11" db="EMBL/GenBank/DDBJ databases">
        <title>Adaptive evolution of stress response genes in parasites aligns with host niche diversity.</title>
        <authorList>
            <person name="Hahn C."/>
            <person name="Resl P."/>
        </authorList>
    </citation>
    <scope>NUCLEOTIDE SEQUENCE [LARGE SCALE GENOMIC DNA]</scope>
    <source>
        <strain evidence="10">EGGRZ-B1_66</strain>
        <tissue evidence="10">Body</tissue>
    </source>
</reference>
<dbReference type="EMBL" id="JBJKFK010001720">
    <property type="protein sequence ID" value="KAL3312387.1"/>
    <property type="molecule type" value="Genomic_DNA"/>
</dbReference>
<evidence type="ECO:0000256" key="1">
    <source>
        <dbReference type="ARBA" id="ARBA00004479"/>
    </source>
</evidence>
<comment type="similarity">
    <text evidence="2 7">Belongs to the EMP24/GP25L family.</text>
</comment>
<dbReference type="PANTHER" id="PTHR22811">
    <property type="entry name" value="TRANSMEMBRANE EMP24 DOMAIN-CONTAINING PROTEIN"/>
    <property type="match status" value="1"/>
</dbReference>
<dbReference type="SMART" id="SM01190">
    <property type="entry name" value="EMP24_GP25L"/>
    <property type="match status" value="1"/>
</dbReference>
<keyword evidence="3 7" id="KW-0812">Transmembrane</keyword>
<dbReference type="AlphaFoldDB" id="A0ABD2PZW7"/>
<feature type="transmembrane region" description="Helical" evidence="8">
    <location>
        <begin position="171"/>
        <end position="190"/>
    </location>
</feature>
<comment type="subcellular location">
    <subcellularLocation>
        <location evidence="1 7">Membrane</location>
        <topology evidence="1 7">Single-pass type I membrane protein</topology>
    </subcellularLocation>
</comment>
<evidence type="ECO:0000313" key="11">
    <source>
        <dbReference type="Proteomes" id="UP001626550"/>
    </source>
</evidence>
<evidence type="ECO:0000256" key="5">
    <source>
        <dbReference type="ARBA" id="ARBA00022989"/>
    </source>
</evidence>
<keyword evidence="4" id="KW-0732">Signal</keyword>
<evidence type="ECO:0000259" key="9">
    <source>
        <dbReference type="PROSITE" id="PS50866"/>
    </source>
</evidence>
<evidence type="ECO:0000256" key="7">
    <source>
        <dbReference type="RuleBase" id="RU003827"/>
    </source>
</evidence>
<keyword evidence="5 8" id="KW-1133">Transmembrane helix</keyword>
<name>A0ABD2PZW7_9PLAT</name>
<dbReference type="Pfam" id="PF01105">
    <property type="entry name" value="EMP24_GP25L"/>
    <property type="match status" value="1"/>
</dbReference>
<dbReference type="GO" id="GO:0016020">
    <property type="term" value="C:membrane"/>
    <property type="evidence" value="ECO:0007669"/>
    <property type="project" value="UniProtKB-SubCell"/>
</dbReference>
<evidence type="ECO:0000256" key="8">
    <source>
        <dbReference type="SAM" id="Phobius"/>
    </source>
</evidence>
<dbReference type="PROSITE" id="PS50866">
    <property type="entry name" value="GOLD"/>
    <property type="match status" value="1"/>
</dbReference>
<keyword evidence="11" id="KW-1185">Reference proteome</keyword>
<comment type="caution">
    <text evidence="10">The sequence shown here is derived from an EMBL/GenBank/DDBJ whole genome shotgun (WGS) entry which is preliminary data.</text>
</comment>
<keyword evidence="6 8" id="KW-0472">Membrane</keyword>
<accession>A0ABD2PZW7</accession>
<dbReference type="Proteomes" id="UP001626550">
    <property type="component" value="Unassembled WGS sequence"/>
</dbReference>
<protein>
    <submittedName>
        <fullName evidence="10">Transmembrane emp24 domain-containing protein 4</fullName>
    </submittedName>
</protein>
<evidence type="ECO:0000256" key="6">
    <source>
        <dbReference type="ARBA" id="ARBA00023136"/>
    </source>
</evidence>
<evidence type="ECO:0000313" key="10">
    <source>
        <dbReference type="EMBL" id="KAL3312387.1"/>
    </source>
</evidence>